<evidence type="ECO:0000313" key="2">
    <source>
        <dbReference type="Proteomes" id="UP000199544"/>
    </source>
</evidence>
<dbReference type="Proteomes" id="UP000199544">
    <property type="component" value="Unassembled WGS sequence"/>
</dbReference>
<sequence>MNTIFLLNKTKDPTLSEWYERKINDELRALGIKDVHCKAVSSEPMALEITHPLVLICSSSILRDTYSYQSAEQVYAPHAKILAIIVHEKVKFFRHRFTNLQFSPLRFIYNPHRMPLRELIFHLLSQLDIDLEVRR</sequence>
<gene>
    <name evidence="1" type="ORF">SAMN04488137_4641</name>
</gene>
<dbReference type="RefSeq" id="WP_090238831.1">
    <property type="nucleotide sequence ID" value="NZ_FNHW01000005.1"/>
</dbReference>
<dbReference type="EMBL" id="FNHW01000005">
    <property type="protein sequence ID" value="SDN48454.1"/>
    <property type="molecule type" value="Genomic_DNA"/>
</dbReference>
<reference evidence="2" key="1">
    <citation type="submission" date="2016-10" db="EMBL/GenBank/DDBJ databases">
        <authorList>
            <person name="Varghese N."/>
            <person name="Submissions S."/>
        </authorList>
    </citation>
    <scope>NUCLEOTIDE SEQUENCE [LARGE SCALE GENOMIC DNA]</scope>
    <source>
        <strain evidence="2">CGMCC 1.6854</strain>
    </source>
</reference>
<dbReference type="STRING" id="459525.SAMN04488137_4641"/>
<organism evidence="1 2">
    <name type="scientific">Fictibacillus solisalsi</name>
    <dbReference type="NCBI Taxonomy" id="459525"/>
    <lineage>
        <taxon>Bacteria</taxon>
        <taxon>Bacillati</taxon>
        <taxon>Bacillota</taxon>
        <taxon>Bacilli</taxon>
        <taxon>Bacillales</taxon>
        <taxon>Fictibacillaceae</taxon>
        <taxon>Fictibacillus</taxon>
    </lineage>
</organism>
<evidence type="ECO:0008006" key="3">
    <source>
        <dbReference type="Google" id="ProtNLM"/>
    </source>
</evidence>
<protein>
    <recommendedName>
        <fullName evidence="3">TIR domain-containing protein</fullName>
    </recommendedName>
</protein>
<keyword evidence="2" id="KW-1185">Reference proteome</keyword>
<dbReference type="AlphaFoldDB" id="A0A1H0BS16"/>
<proteinExistence type="predicted"/>
<dbReference type="OrthoDB" id="2607848at2"/>
<evidence type="ECO:0000313" key="1">
    <source>
        <dbReference type="EMBL" id="SDN48454.1"/>
    </source>
</evidence>
<accession>A0A1H0BS16</accession>
<name>A0A1H0BS16_9BACL</name>